<organism evidence="2 3">
    <name type="scientific">Corchorus olitorius</name>
    <dbReference type="NCBI Taxonomy" id="93759"/>
    <lineage>
        <taxon>Eukaryota</taxon>
        <taxon>Viridiplantae</taxon>
        <taxon>Streptophyta</taxon>
        <taxon>Embryophyta</taxon>
        <taxon>Tracheophyta</taxon>
        <taxon>Spermatophyta</taxon>
        <taxon>Magnoliopsida</taxon>
        <taxon>eudicotyledons</taxon>
        <taxon>Gunneridae</taxon>
        <taxon>Pentapetalae</taxon>
        <taxon>rosids</taxon>
        <taxon>malvids</taxon>
        <taxon>Malvales</taxon>
        <taxon>Malvaceae</taxon>
        <taxon>Grewioideae</taxon>
        <taxon>Apeibeae</taxon>
        <taxon>Corchorus</taxon>
    </lineage>
</organism>
<dbReference type="Proteomes" id="UP000187203">
    <property type="component" value="Unassembled WGS sequence"/>
</dbReference>
<protein>
    <submittedName>
        <fullName evidence="2">Surfeit locus 2</fullName>
    </submittedName>
</protein>
<comment type="caution">
    <text evidence="2">The sequence shown here is derived from an EMBL/GenBank/DDBJ whole genome shotgun (WGS) entry which is preliminary data.</text>
</comment>
<feature type="compositionally biased region" description="Basic and acidic residues" evidence="1">
    <location>
        <begin position="12"/>
        <end position="24"/>
    </location>
</feature>
<dbReference type="EMBL" id="AWUE01019153">
    <property type="protein sequence ID" value="OMO75801.1"/>
    <property type="molecule type" value="Genomic_DNA"/>
</dbReference>
<name>A0A1R3HZX3_9ROSI</name>
<dbReference type="AlphaFoldDB" id="A0A1R3HZX3"/>
<dbReference type="InterPro" id="IPR008833">
    <property type="entry name" value="Surf2"/>
</dbReference>
<keyword evidence="3" id="KW-1185">Reference proteome</keyword>
<reference evidence="3" key="1">
    <citation type="submission" date="2013-09" db="EMBL/GenBank/DDBJ databases">
        <title>Corchorus olitorius genome sequencing.</title>
        <authorList>
            <person name="Alam M."/>
            <person name="Haque M.S."/>
            <person name="Islam M.S."/>
            <person name="Emdad E.M."/>
            <person name="Islam M.M."/>
            <person name="Ahmed B."/>
            <person name="Halim A."/>
            <person name="Hossen Q.M.M."/>
            <person name="Hossain M.Z."/>
            <person name="Ahmed R."/>
            <person name="Khan M.M."/>
            <person name="Islam R."/>
            <person name="Rashid M.M."/>
            <person name="Khan S.A."/>
            <person name="Rahman M.S."/>
            <person name="Alam M."/>
            <person name="Yahiya A.S."/>
            <person name="Khan M.S."/>
            <person name="Azam M.S."/>
            <person name="Haque T."/>
            <person name="Lashkar M.Z.H."/>
            <person name="Akhand A.I."/>
            <person name="Morshed G."/>
            <person name="Roy S."/>
            <person name="Uddin K.S."/>
            <person name="Rabeya T."/>
            <person name="Hossain A.S."/>
            <person name="Chowdhury A."/>
            <person name="Snigdha A.R."/>
            <person name="Mortoza M.S."/>
            <person name="Matin S.A."/>
            <person name="Hoque S.M.E."/>
            <person name="Islam M.K."/>
            <person name="Roy D.K."/>
            <person name="Haider R."/>
            <person name="Moosa M.M."/>
            <person name="Elias S.M."/>
            <person name="Hasan A.M."/>
            <person name="Jahan S."/>
            <person name="Shafiuddin M."/>
            <person name="Mahmood N."/>
            <person name="Shommy N.S."/>
        </authorList>
    </citation>
    <scope>NUCLEOTIDE SEQUENCE [LARGE SCALE GENOMIC DNA]</scope>
    <source>
        <strain evidence="3">cv. O-4</strain>
    </source>
</reference>
<evidence type="ECO:0000313" key="3">
    <source>
        <dbReference type="Proteomes" id="UP000187203"/>
    </source>
</evidence>
<gene>
    <name evidence="2" type="ORF">COLO4_25870</name>
</gene>
<proteinExistence type="predicted"/>
<evidence type="ECO:0000256" key="1">
    <source>
        <dbReference type="SAM" id="MobiDB-lite"/>
    </source>
</evidence>
<accession>A0A1R3HZX3</accession>
<sequence>MEEEAEPFGLGSDREENKFRGSRDFHRKRAERRGRPCCPLALARRISTDSTGPQLNCKLTGDSLKKTDYHIWKHMNGKCTRKLKELGNETRAEGGEQRPAIMVLVWFIFETPVSFIGLGSDGLDVVEKIERILERGRCVEDSREEEADMGWIAGEKTIRIDGRPTTPFLRQLPAPLKSALNLLLFLFGLILKTVKASYH</sequence>
<evidence type="ECO:0000313" key="2">
    <source>
        <dbReference type="EMBL" id="OMO75801.1"/>
    </source>
</evidence>
<feature type="region of interest" description="Disordered" evidence="1">
    <location>
        <begin position="1"/>
        <end position="27"/>
    </location>
</feature>
<dbReference type="Pfam" id="PF05477">
    <property type="entry name" value="SURF2"/>
    <property type="match status" value="1"/>
</dbReference>